<dbReference type="VEuPathDB" id="FungiDB:FOIG_16827"/>
<protein>
    <submittedName>
        <fullName evidence="2">Uncharacterized protein</fullName>
    </submittedName>
</protein>
<gene>
    <name evidence="2" type="ORF">FOIG_16827</name>
</gene>
<feature type="region of interest" description="Disordered" evidence="1">
    <location>
        <begin position="1"/>
        <end position="50"/>
    </location>
</feature>
<accession>X0J0L9</accession>
<dbReference type="GeneID" id="42042002"/>
<dbReference type="RefSeq" id="XP_031051981.1">
    <property type="nucleotide sequence ID" value="XM_031218305.1"/>
</dbReference>
<organism evidence="2">
    <name type="scientific">Fusarium odoratissimum (strain NRRL 54006)</name>
    <dbReference type="NCBI Taxonomy" id="1089451"/>
    <lineage>
        <taxon>Eukaryota</taxon>
        <taxon>Fungi</taxon>
        <taxon>Dikarya</taxon>
        <taxon>Ascomycota</taxon>
        <taxon>Pezizomycotina</taxon>
        <taxon>Sordariomycetes</taxon>
        <taxon>Hypocreomycetidae</taxon>
        <taxon>Hypocreales</taxon>
        <taxon>Nectriaceae</taxon>
        <taxon>Fusarium</taxon>
        <taxon>Fusarium oxysporum species complex</taxon>
        <taxon>Fusarium oxysporum f. sp. cubense (strain race 4)</taxon>
    </lineage>
</organism>
<reference evidence="2" key="2">
    <citation type="submission" date="2014-03" db="EMBL/GenBank/DDBJ databases">
        <title>The Genome Annotation of Fusarium oxysporum II5.</title>
        <authorList>
            <consortium name="The Broad Institute Genomics Platform"/>
            <person name="Ma L.-J."/>
            <person name="Corby-Kistler H."/>
            <person name="Broz K."/>
            <person name="Gale L.R."/>
            <person name="Jonkers W."/>
            <person name="O'Donnell K."/>
            <person name="Ploetz R."/>
            <person name="Steinberg C."/>
            <person name="Schwartz D.C."/>
            <person name="VanEtten H."/>
            <person name="Zhou S."/>
            <person name="Young S.K."/>
            <person name="Zeng Q."/>
            <person name="Gargeya S."/>
            <person name="Fitzgerald M."/>
            <person name="Abouelleil A."/>
            <person name="Alvarado L."/>
            <person name="Chapman S.B."/>
            <person name="Gainer-Dewar J."/>
            <person name="Goldberg J."/>
            <person name="Griggs A."/>
            <person name="Gujja S."/>
            <person name="Hansen M."/>
            <person name="Howarth C."/>
            <person name="Imamovic A."/>
            <person name="Ireland A."/>
            <person name="Larimer J."/>
            <person name="McCowan C."/>
            <person name="Murphy C."/>
            <person name="Pearson M."/>
            <person name="Poon T.W."/>
            <person name="Priest M."/>
            <person name="Roberts A."/>
            <person name="Saif S."/>
            <person name="Shea T."/>
            <person name="Sykes S."/>
            <person name="Wortman J."/>
            <person name="Nusbaum C."/>
            <person name="Birren B."/>
        </authorList>
    </citation>
    <scope>NUCLEOTIDE SEQUENCE</scope>
    <source>
        <strain evidence="2">54006</strain>
    </source>
</reference>
<dbReference type="Proteomes" id="UP000030685">
    <property type="component" value="Unassembled WGS sequence"/>
</dbReference>
<evidence type="ECO:0000313" key="2">
    <source>
        <dbReference type="EMBL" id="EXL89891.1"/>
    </source>
</evidence>
<dbReference type="HOGENOM" id="CLU_918424_0_0_1"/>
<feature type="compositionally biased region" description="Basic and acidic residues" evidence="1">
    <location>
        <begin position="36"/>
        <end position="50"/>
    </location>
</feature>
<feature type="compositionally biased region" description="Low complexity" evidence="1">
    <location>
        <begin position="263"/>
        <end position="276"/>
    </location>
</feature>
<feature type="region of interest" description="Disordered" evidence="1">
    <location>
        <begin position="246"/>
        <end position="280"/>
    </location>
</feature>
<evidence type="ECO:0000256" key="1">
    <source>
        <dbReference type="SAM" id="MobiDB-lite"/>
    </source>
</evidence>
<feature type="compositionally biased region" description="Polar residues" evidence="1">
    <location>
        <begin position="248"/>
        <end position="262"/>
    </location>
</feature>
<name>X0J0L9_FUSO5</name>
<proteinExistence type="predicted"/>
<dbReference type="EMBL" id="KK036248">
    <property type="protein sequence ID" value="EXL89891.1"/>
    <property type="molecule type" value="Genomic_DNA"/>
</dbReference>
<dbReference type="AlphaFoldDB" id="X0J0L9"/>
<reference evidence="2" key="1">
    <citation type="submission" date="2011-11" db="EMBL/GenBank/DDBJ databases">
        <title>The Genome Sequence of Fusarium oxysporum II5.</title>
        <authorList>
            <consortium name="The Broad Institute Genome Sequencing Platform"/>
            <person name="Ma L.-J."/>
            <person name="Gale L.R."/>
            <person name="Schwartz D.C."/>
            <person name="Zhou S."/>
            <person name="Corby-Kistler H."/>
            <person name="Young S.K."/>
            <person name="Zeng Q."/>
            <person name="Gargeya S."/>
            <person name="Fitzgerald M."/>
            <person name="Haas B."/>
            <person name="Abouelleil A."/>
            <person name="Alvarado L."/>
            <person name="Arachchi H.M."/>
            <person name="Berlin A."/>
            <person name="Brown A."/>
            <person name="Chapman S.B."/>
            <person name="Chen Z."/>
            <person name="Dunbar C."/>
            <person name="Freedman E."/>
            <person name="Gearin G."/>
            <person name="Goldberg J."/>
            <person name="Griggs A."/>
            <person name="Gujja S."/>
            <person name="Heiman D."/>
            <person name="Howarth C."/>
            <person name="Larson L."/>
            <person name="Lui A."/>
            <person name="MacDonald P.J.P."/>
            <person name="Montmayeur A."/>
            <person name="Murphy C."/>
            <person name="Neiman D."/>
            <person name="Pearson M."/>
            <person name="Priest M."/>
            <person name="Roberts A."/>
            <person name="Saif S."/>
            <person name="Shea T."/>
            <person name="Shenoy N."/>
            <person name="Sisk P."/>
            <person name="Stolte C."/>
            <person name="Sykes S."/>
            <person name="Wortman J."/>
            <person name="Nusbaum C."/>
            <person name="Birren B."/>
        </authorList>
    </citation>
    <scope>NUCLEOTIDE SEQUENCE [LARGE SCALE GENOMIC DNA]</scope>
    <source>
        <strain evidence="2">54006</strain>
    </source>
</reference>
<sequence>MTPNLSSARKRGRPSLNRNVTNSEPADEIITLGLPENRRGDEGDKQSQDHRMTVGNQNCTFLQQDHPSKNVTIEIQVDSHPMMRQSRRGVTGRQFAARDRLLTRQEDTAGSRPVWNDIYEVFHFTDWIAPTIEACIYTWDPKIRLKGVAALDTIAGYTKDIPSCAFSSFKKAMVSEKCEADNVDASSFDCLCRHLSAIAVAVSRYVDTQCSVDFAEAIGHVCGVWQIYGSTASELPEATSILDKDLSGDSSNKASNTATETKSGSGAAVAASSTSSDNGAAMPTGGSRLVTLGGIVALAGVLV</sequence>